<feature type="transmembrane region" description="Helical" evidence="1">
    <location>
        <begin position="6"/>
        <end position="35"/>
    </location>
</feature>
<organism evidence="3 4">
    <name type="scientific">Geothermobacter hydrogeniphilus</name>
    <dbReference type="NCBI Taxonomy" id="1969733"/>
    <lineage>
        <taxon>Bacteria</taxon>
        <taxon>Pseudomonadati</taxon>
        <taxon>Thermodesulfobacteriota</taxon>
        <taxon>Desulfuromonadia</taxon>
        <taxon>Desulfuromonadales</taxon>
        <taxon>Geothermobacteraceae</taxon>
        <taxon>Geothermobacter</taxon>
    </lineage>
</organism>
<dbReference type="RefSeq" id="WP_085008397.1">
    <property type="nucleotide sequence ID" value="NZ_NAAD01000001.1"/>
</dbReference>
<protein>
    <recommendedName>
        <fullName evidence="2">DUF4126 domain-containing protein</fullName>
    </recommendedName>
</protein>
<dbReference type="EMBL" id="NAAD01000001">
    <property type="protein sequence ID" value="ORJ63374.1"/>
    <property type="molecule type" value="Genomic_DNA"/>
</dbReference>
<keyword evidence="4" id="KW-1185">Reference proteome</keyword>
<dbReference type="OrthoDB" id="181455at2"/>
<dbReference type="Pfam" id="PF13548">
    <property type="entry name" value="DUF4126"/>
    <property type="match status" value="1"/>
</dbReference>
<dbReference type="InterPro" id="IPR025196">
    <property type="entry name" value="DUF4126"/>
</dbReference>
<evidence type="ECO:0000313" key="3">
    <source>
        <dbReference type="EMBL" id="ORJ63374.1"/>
    </source>
</evidence>
<feature type="transmembrane region" description="Helical" evidence="1">
    <location>
        <begin position="162"/>
        <end position="181"/>
    </location>
</feature>
<keyword evidence="1" id="KW-0812">Transmembrane</keyword>
<dbReference type="STRING" id="1969733.B5V00_00480"/>
<comment type="caution">
    <text evidence="3">The sequence shown here is derived from an EMBL/GenBank/DDBJ whole genome shotgun (WGS) entry which is preliminary data.</text>
</comment>
<evidence type="ECO:0000256" key="1">
    <source>
        <dbReference type="SAM" id="Phobius"/>
    </source>
</evidence>
<accession>A0A1X0YEG6</accession>
<evidence type="ECO:0000313" key="4">
    <source>
        <dbReference type="Proteomes" id="UP000193136"/>
    </source>
</evidence>
<sequence>MDQLDQIAALIALTMGAAWASGINLYAAILMLGLLGSSGNLALPPNLEILTNPLVIFAAGAMYLVEFFADKVPGVDNTWDALHTFIRIPAGSALAAGAVGNLDPAVGLAAAIVGGGLAAGTHAAKAGTRVLINTSPEPFSNWAASIGEDVVVVTGLWTALHYPWLFIALLIVFVLLLIWLLPKLWSGIRMVLSRLASLFRGGDSNPPAPGSGPPVSPPHSS</sequence>
<evidence type="ECO:0000259" key="2">
    <source>
        <dbReference type="Pfam" id="PF13548"/>
    </source>
</evidence>
<keyword evidence="1" id="KW-1133">Transmembrane helix</keyword>
<feature type="domain" description="DUF4126" evidence="2">
    <location>
        <begin position="11"/>
        <end position="183"/>
    </location>
</feature>
<reference evidence="3 4" key="1">
    <citation type="submission" date="2017-03" db="EMBL/GenBank/DDBJ databases">
        <title>Genome sequence of Geothermobacter sp. EPR-M, Deep-Sea Iron Reducer.</title>
        <authorList>
            <person name="Tully B."/>
            <person name="Savalia P."/>
            <person name="Abuyen K."/>
            <person name="Baughan C."/>
            <person name="Romero E."/>
            <person name="Ronkowski C."/>
            <person name="Torres B."/>
            <person name="Tremblay J."/>
            <person name="Trujillo A."/>
            <person name="Tyler M."/>
            <person name="Perez-Rodriguez I."/>
            <person name="Amend J."/>
        </authorList>
    </citation>
    <scope>NUCLEOTIDE SEQUENCE [LARGE SCALE GENOMIC DNA]</scope>
    <source>
        <strain evidence="3 4">EPR-M</strain>
    </source>
</reference>
<dbReference type="Proteomes" id="UP000193136">
    <property type="component" value="Unassembled WGS sequence"/>
</dbReference>
<keyword evidence="1" id="KW-0472">Membrane</keyword>
<feature type="transmembrane region" description="Helical" evidence="1">
    <location>
        <begin position="47"/>
        <end position="65"/>
    </location>
</feature>
<name>A0A1X0YEG6_9BACT</name>
<dbReference type="AlphaFoldDB" id="A0A1X0YEG6"/>
<gene>
    <name evidence="3" type="ORF">B5V00_00480</name>
</gene>
<proteinExistence type="predicted"/>